<dbReference type="EMBL" id="CALNXJ010000011">
    <property type="protein sequence ID" value="CAH3109282.1"/>
    <property type="molecule type" value="Genomic_DNA"/>
</dbReference>
<proteinExistence type="predicted"/>
<feature type="transmembrane region" description="Helical" evidence="1">
    <location>
        <begin position="124"/>
        <end position="143"/>
    </location>
</feature>
<keyword evidence="3" id="KW-1185">Reference proteome</keyword>
<organism evidence="2 3">
    <name type="scientific">Pocillopora meandrina</name>
    <dbReference type="NCBI Taxonomy" id="46732"/>
    <lineage>
        <taxon>Eukaryota</taxon>
        <taxon>Metazoa</taxon>
        <taxon>Cnidaria</taxon>
        <taxon>Anthozoa</taxon>
        <taxon>Hexacorallia</taxon>
        <taxon>Scleractinia</taxon>
        <taxon>Astrocoeniina</taxon>
        <taxon>Pocilloporidae</taxon>
        <taxon>Pocillopora</taxon>
    </lineage>
</organism>
<evidence type="ECO:0000256" key="1">
    <source>
        <dbReference type="SAM" id="Phobius"/>
    </source>
</evidence>
<comment type="caution">
    <text evidence="2">The sequence shown here is derived from an EMBL/GenBank/DDBJ whole genome shotgun (WGS) entry which is preliminary data.</text>
</comment>
<evidence type="ECO:0000313" key="2">
    <source>
        <dbReference type="EMBL" id="CAH3109282.1"/>
    </source>
</evidence>
<feature type="transmembrane region" description="Helical" evidence="1">
    <location>
        <begin position="149"/>
        <end position="167"/>
    </location>
</feature>
<dbReference type="Proteomes" id="UP001159428">
    <property type="component" value="Unassembled WGS sequence"/>
</dbReference>
<keyword evidence="1" id="KW-0812">Transmembrane</keyword>
<reference evidence="2 3" key="1">
    <citation type="submission" date="2022-05" db="EMBL/GenBank/DDBJ databases">
        <authorList>
            <consortium name="Genoscope - CEA"/>
            <person name="William W."/>
        </authorList>
    </citation>
    <scope>NUCLEOTIDE SEQUENCE [LARGE SCALE GENOMIC DNA]</scope>
</reference>
<feature type="transmembrane region" description="Helical" evidence="1">
    <location>
        <begin position="91"/>
        <end position="112"/>
    </location>
</feature>
<feature type="transmembrane region" description="Helical" evidence="1">
    <location>
        <begin position="48"/>
        <end position="71"/>
    </location>
</feature>
<evidence type="ECO:0000313" key="3">
    <source>
        <dbReference type="Proteomes" id="UP001159428"/>
    </source>
</evidence>
<dbReference type="AlphaFoldDB" id="A0AAU9WG31"/>
<protein>
    <submittedName>
        <fullName evidence="2">Uncharacterized protein</fullName>
    </submittedName>
</protein>
<sequence length="187" mass="21162">MDRSYGTPRSVDAVDPTSSYDAWPTLPSTRSISETSSRSRCFCCRLRLSWTAVSVVEIALMIVTVVAYYFLPKTFLERMLQPEKRDLVNEVSVWMMRTVGSMVSVQIVLLIGGIGWGNAVTRKIIYWGMLTGDILLVAIQAAFVHSMSTWNAVNLSIVVLASTFALFRMITLICNPRWWLWVPEPNF</sequence>
<accession>A0AAU9WG31</accession>
<keyword evidence="1" id="KW-0472">Membrane</keyword>
<gene>
    <name evidence="2" type="ORF">PMEA_00002910</name>
</gene>
<keyword evidence="1" id="KW-1133">Transmembrane helix</keyword>
<name>A0AAU9WG31_9CNID</name>